<dbReference type="EMBL" id="CP001013">
    <property type="protein sequence ID" value="ACB32472.1"/>
    <property type="molecule type" value="Genomic_DNA"/>
</dbReference>
<protein>
    <recommendedName>
        <fullName evidence="4">Alpha/beta hydrolase</fullName>
    </recommendedName>
</protein>
<proteinExistence type="predicted"/>
<dbReference type="GO" id="GO:0016787">
    <property type="term" value="F:hydrolase activity"/>
    <property type="evidence" value="ECO:0007669"/>
    <property type="project" value="InterPro"/>
</dbReference>
<accession>B1Y6Z4</accession>
<keyword evidence="3" id="KW-1185">Reference proteome</keyword>
<dbReference type="Gene3D" id="3.40.50.1820">
    <property type="entry name" value="alpha/beta hydrolase"/>
    <property type="match status" value="1"/>
</dbReference>
<dbReference type="InterPro" id="IPR029058">
    <property type="entry name" value="AB_hydrolase_fold"/>
</dbReference>
<reference evidence="2 3" key="1">
    <citation type="submission" date="2008-03" db="EMBL/GenBank/DDBJ databases">
        <title>Complete sequence of Leptothrix cholodnii SP-6.</title>
        <authorList>
            <consortium name="US DOE Joint Genome Institute"/>
            <person name="Copeland A."/>
            <person name="Lucas S."/>
            <person name="Lapidus A."/>
            <person name="Glavina del Rio T."/>
            <person name="Dalin E."/>
            <person name="Tice H."/>
            <person name="Bruce D."/>
            <person name="Goodwin L."/>
            <person name="Pitluck S."/>
            <person name="Chertkov O."/>
            <person name="Brettin T."/>
            <person name="Detter J.C."/>
            <person name="Han C."/>
            <person name="Kuske C.R."/>
            <person name="Schmutz J."/>
            <person name="Larimer F."/>
            <person name="Land M."/>
            <person name="Hauser L."/>
            <person name="Kyrpides N."/>
            <person name="Lykidis A."/>
            <person name="Emerson D."/>
            <person name="Richardson P."/>
        </authorList>
    </citation>
    <scope>NUCLEOTIDE SEQUENCE [LARGE SCALE GENOMIC DNA]</scope>
    <source>
        <strain evidence="3">ATCC 51168 / LMG 8142 / SP-6</strain>
    </source>
</reference>
<dbReference type="eggNOG" id="COG3545">
    <property type="taxonomic scope" value="Bacteria"/>
</dbReference>
<gene>
    <name evidence="2" type="ordered locus">Lcho_0197</name>
</gene>
<name>B1Y6Z4_LEPCP</name>
<evidence type="ECO:0008006" key="4">
    <source>
        <dbReference type="Google" id="ProtNLM"/>
    </source>
</evidence>
<evidence type="ECO:0000256" key="1">
    <source>
        <dbReference type="SAM" id="MobiDB-lite"/>
    </source>
</evidence>
<evidence type="ECO:0000313" key="3">
    <source>
        <dbReference type="Proteomes" id="UP000001693"/>
    </source>
</evidence>
<dbReference type="SUPFAM" id="SSF53474">
    <property type="entry name" value="alpha/beta-Hydrolases"/>
    <property type="match status" value="1"/>
</dbReference>
<sequence length="204" mass="22443">MAISPSLSPGRDAAGASSDSPEAHRVLILPGWQDSDADHWQSRWVALHGYERVEQSDWLWPRRGDWMARLDEVVQSDDRPVVLVAHSLGCHLVAAWSAHSAHAARVQAALLVAPPDTERPDMPPQLHNWRPINRRRLPFACCAVISSDDPYGSHERSLGLCSEWGAEVVEAGARGHLNSVSGLGDWPEGHAALQDLIRRARQTG</sequence>
<dbReference type="Pfam" id="PF06821">
    <property type="entry name" value="Ser_hydrolase"/>
    <property type="match status" value="1"/>
</dbReference>
<organism evidence="2 3">
    <name type="scientific">Leptothrix cholodnii (strain ATCC 51168 / LMG 8142 / SP-6)</name>
    <name type="common">Leptothrix discophora (strain SP-6)</name>
    <dbReference type="NCBI Taxonomy" id="395495"/>
    <lineage>
        <taxon>Bacteria</taxon>
        <taxon>Pseudomonadati</taxon>
        <taxon>Pseudomonadota</taxon>
        <taxon>Betaproteobacteria</taxon>
        <taxon>Burkholderiales</taxon>
        <taxon>Sphaerotilaceae</taxon>
        <taxon>Leptothrix</taxon>
    </lineage>
</organism>
<dbReference type="HOGENOM" id="CLU_088863_2_2_4"/>
<dbReference type="STRING" id="395495.Lcho_0197"/>
<feature type="region of interest" description="Disordered" evidence="1">
    <location>
        <begin position="1"/>
        <end position="21"/>
    </location>
</feature>
<evidence type="ECO:0000313" key="2">
    <source>
        <dbReference type="EMBL" id="ACB32472.1"/>
    </source>
</evidence>
<dbReference type="OrthoDB" id="9804993at2"/>
<dbReference type="RefSeq" id="WP_012345234.1">
    <property type="nucleotide sequence ID" value="NC_010524.1"/>
</dbReference>
<dbReference type="Proteomes" id="UP000001693">
    <property type="component" value="Chromosome"/>
</dbReference>
<dbReference type="InterPro" id="IPR010662">
    <property type="entry name" value="RBBP9/YdeN"/>
</dbReference>
<dbReference type="KEGG" id="lch:Lcho_0197"/>
<dbReference type="AlphaFoldDB" id="B1Y6Z4"/>